<evidence type="ECO:0000313" key="1">
    <source>
        <dbReference type="EMBL" id="MFC5950602.1"/>
    </source>
</evidence>
<dbReference type="EMBL" id="JBHSQK010000052">
    <property type="protein sequence ID" value="MFC5950602.1"/>
    <property type="molecule type" value="Genomic_DNA"/>
</dbReference>
<gene>
    <name evidence="1" type="ORF">ACFQH9_20235</name>
</gene>
<accession>A0ABW1IAK1</accession>
<proteinExistence type="predicted"/>
<reference evidence="2" key="1">
    <citation type="journal article" date="2019" name="Int. J. Syst. Evol. Microbiol.">
        <title>The Global Catalogue of Microorganisms (GCM) 10K type strain sequencing project: providing services to taxonomists for standard genome sequencing and annotation.</title>
        <authorList>
            <consortium name="The Broad Institute Genomics Platform"/>
            <consortium name="The Broad Institute Genome Sequencing Center for Infectious Disease"/>
            <person name="Wu L."/>
            <person name="Ma J."/>
        </authorList>
    </citation>
    <scope>NUCLEOTIDE SEQUENCE [LARGE SCALE GENOMIC DNA]</scope>
    <source>
        <strain evidence="2">CGMCC 4.7397</strain>
    </source>
</reference>
<evidence type="ECO:0000313" key="2">
    <source>
        <dbReference type="Proteomes" id="UP001596119"/>
    </source>
</evidence>
<dbReference type="RefSeq" id="WP_379567758.1">
    <property type="nucleotide sequence ID" value="NZ_JBHSQK010000052.1"/>
</dbReference>
<sequence>MSPGTTPTPDDRDTVRRLVHVCAFMLDQGDSLLGAVGEERLDWQEVDPEQRVLRVTEPGPTFYADLPTGLAAV</sequence>
<comment type="caution">
    <text evidence="1">The sequence shown here is derived from an EMBL/GenBank/DDBJ whole genome shotgun (WGS) entry which is preliminary data.</text>
</comment>
<name>A0ABW1IAK1_9PSEU</name>
<keyword evidence="2" id="KW-1185">Reference proteome</keyword>
<dbReference type="Proteomes" id="UP001596119">
    <property type="component" value="Unassembled WGS sequence"/>
</dbReference>
<organism evidence="1 2">
    <name type="scientific">Pseudonocardia lutea</name>
    <dbReference type="NCBI Taxonomy" id="2172015"/>
    <lineage>
        <taxon>Bacteria</taxon>
        <taxon>Bacillati</taxon>
        <taxon>Actinomycetota</taxon>
        <taxon>Actinomycetes</taxon>
        <taxon>Pseudonocardiales</taxon>
        <taxon>Pseudonocardiaceae</taxon>
        <taxon>Pseudonocardia</taxon>
    </lineage>
</organism>
<protein>
    <submittedName>
        <fullName evidence="1">Uncharacterized protein</fullName>
    </submittedName>
</protein>